<keyword evidence="1" id="KW-1133">Transmembrane helix</keyword>
<dbReference type="Gene3D" id="2.60.40.1630">
    <property type="entry name" value="bacillus anthracis domain"/>
    <property type="match status" value="1"/>
</dbReference>
<sequence length="449" mass="50811">MLNAEEKKLTKAQAALENIEVPELQLDQAIAAGISKGKRKRKKNLLFMRTFASAAILVFAFTAMLRTSETFASFVTSIPGMEKIVELVLYDKGLTAAVENDFAQKIGVSDEHDGIKITLDSVIVDEQMMVLFYKVETSGEHKEVSIDKFWLTDHEGKGIEEIAFSYDGWSINPQDKDRLLQATFEFYGNNRPENLKLSMELSEGRTEESEPVHKFADTWVLPFSVDKDAFKDKKEIIDVNETVEIEGQKVTVEKVSIYPTRIGVTVHFDKENSKQIFAFNDLRLVDKTGEEWAAINNGTTARHMDEFTKEFFLQSNFFKKPEELYLRFNTLRALDKNDLEIIVDPNKMEVLKAPSNGGLLKIDREENHLLFAFERNSKEGPNHVSFDLAVDRNKKEIGDGSSAIRWSGESGFVEILIPYFGEGAAPGPITLKLNDYPTTIEGEANIRLK</sequence>
<keyword evidence="1" id="KW-0472">Membrane</keyword>
<dbReference type="AlphaFoldDB" id="A0A0A8XDV8"/>
<evidence type="ECO:0000313" key="5">
    <source>
        <dbReference type="Proteomes" id="UP000031014"/>
    </source>
</evidence>
<accession>A0A0A8XDV8</accession>
<dbReference type="Pfam" id="PF13786">
    <property type="entry name" value="DUF4179"/>
    <property type="match status" value="1"/>
</dbReference>
<feature type="domain" description="DUF5643" evidence="3">
    <location>
        <begin position="235"/>
        <end position="345"/>
    </location>
</feature>
<dbReference type="Proteomes" id="UP000031014">
    <property type="component" value="Unassembled WGS sequence"/>
</dbReference>
<organism evidence="4 5">
    <name type="scientific">Mesobacillus selenatarsenatis (strain DSM 18680 / JCM 14380 / FERM P-15431 / SF-1)</name>
    <dbReference type="NCBI Taxonomy" id="1321606"/>
    <lineage>
        <taxon>Bacteria</taxon>
        <taxon>Bacillati</taxon>
        <taxon>Bacillota</taxon>
        <taxon>Bacilli</taxon>
        <taxon>Bacillales</taxon>
        <taxon>Bacillaceae</taxon>
        <taxon>Mesobacillus</taxon>
    </lineage>
</organism>
<dbReference type="STRING" id="1321606.SAMD00020551_4525"/>
<keyword evidence="5" id="KW-1185">Reference proteome</keyword>
<gene>
    <name evidence="4" type="ORF">SAMD00020551_4525</name>
</gene>
<name>A0A0A8XDV8_MESS1</name>
<dbReference type="InterPro" id="IPR040680">
    <property type="entry name" value="DUF5643"/>
</dbReference>
<evidence type="ECO:0000313" key="4">
    <source>
        <dbReference type="EMBL" id="GAM16336.1"/>
    </source>
</evidence>
<dbReference type="Pfam" id="PF18705">
    <property type="entry name" value="DUF5643"/>
    <property type="match status" value="1"/>
</dbReference>
<evidence type="ECO:0000256" key="1">
    <source>
        <dbReference type="SAM" id="Phobius"/>
    </source>
</evidence>
<protein>
    <recommendedName>
        <fullName evidence="6">DUF4179 domain-containing protein</fullName>
    </recommendedName>
</protein>
<feature type="transmembrane region" description="Helical" evidence="1">
    <location>
        <begin position="46"/>
        <end position="65"/>
    </location>
</feature>
<evidence type="ECO:0008006" key="6">
    <source>
        <dbReference type="Google" id="ProtNLM"/>
    </source>
</evidence>
<dbReference type="OrthoDB" id="2725974at2"/>
<evidence type="ECO:0000259" key="3">
    <source>
        <dbReference type="Pfam" id="PF18705"/>
    </source>
</evidence>
<keyword evidence="1" id="KW-0812">Transmembrane</keyword>
<reference evidence="4 5" key="1">
    <citation type="submission" date="2013-06" db="EMBL/GenBank/DDBJ databases">
        <title>Whole genome shotgun sequence of Bacillus selenatarsenatis SF-1.</title>
        <authorList>
            <person name="Kuroda M."/>
            <person name="Sei K."/>
            <person name="Yamashita M."/>
            <person name="Ike M."/>
        </authorList>
    </citation>
    <scope>NUCLEOTIDE SEQUENCE [LARGE SCALE GENOMIC DNA]</scope>
    <source>
        <strain evidence="4 5">SF-1</strain>
    </source>
</reference>
<dbReference type="RefSeq" id="WP_041967943.1">
    <property type="nucleotide sequence ID" value="NZ_BASE01000119.1"/>
</dbReference>
<feature type="domain" description="DUF4179" evidence="2">
    <location>
        <begin position="42"/>
        <end position="136"/>
    </location>
</feature>
<dbReference type="InterPro" id="IPR025436">
    <property type="entry name" value="DUF4179"/>
</dbReference>
<proteinExistence type="predicted"/>
<comment type="caution">
    <text evidence="4">The sequence shown here is derived from an EMBL/GenBank/DDBJ whole genome shotgun (WGS) entry which is preliminary data.</text>
</comment>
<evidence type="ECO:0000259" key="2">
    <source>
        <dbReference type="Pfam" id="PF13786"/>
    </source>
</evidence>
<dbReference type="EMBL" id="BASE01000119">
    <property type="protein sequence ID" value="GAM16336.1"/>
    <property type="molecule type" value="Genomic_DNA"/>
</dbReference>